<keyword evidence="2" id="KW-1133">Transmembrane helix</keyword>
<evidence type="ECO:0000313" key="5">
    <source>
        <dbReference type="Proteomes" id="UP001165405"/>
    </source>
</evidence>
<feature type="transmembrane region" description="Helical" evidence="2">
    <location>
        <begin position="214"/>
        <end position="232"/>
    </location>
</feature>
<dbReference type="EMBL" id="JAKGSG010000031">
    <property type="protein sequence ID" value="MCF4121507.1"/>
    <property type="molecule type" value="Genomic_DNA"/>
</dbReference>
<evidence type="ECO:0000313" key="4">
    <source>
        <dbReference type="EMBL" id="MCF4121507.1"/>
    </source>
</evidence>
<dbReference type="RefSeq" id="WP_236089308.1">
    <property type="nucleotide sequence ID" value="NZ_JAKGSG010000031.1"/>
</dbReference>
<organism evidence="4 5">
    <name type="scientific">Antribacter soli</name>
    <dbReference type="NCBI Taxonomy" id="2910976"/>
    <lineage>
        <taxon>Bacteria</taxon>
        <taxon>Bacillati</taxon>
        <taxon>Actinomycetota</taxon>
        <taxon>Actinomycetes</taxon>
        <taxon>Micrococcales</taxon>
        <taxon>Promicromonosporaceae</taxon>
        <taxon>Antribacter</taxon>
    </lineage>
</organism>
<feature type="domain" description="KAP NTPase" evidence="3">
    <location>
        <begin position="15"/>
        <end position="483"/>
    </location>
</feature>
<dbReference type="AlphaFoldDB" id="A0AA41QE66"/>
<gene>
    <name evidence="4" type="ORF">L1785_10990</name>
</gene>
<evidence type="ECO:0000256" key="1">
    <source>
        <dbReference type="SAM" id="MobiDB-lite"/>
    </source>
</evidence>
<dbReference type="Pfam" id="PF07693">
    <property type="entry name" value="KAP_NTPase"/>
    <property type="match status" value="1"/>
</dbReference>
<keyword evidence="2" id="KW-0472">Membrane</keyword>
<dbReference type="Proteomes" id="UP001165405">
    <property type="component" value="Unassembled WGS sequence"/>
</dbReference>
<sequence>MTSTGVRDDLGLRPHVEALAHLVTARTAPPSYAIAVLGEWGGGKSAFLRRLQAQVEARAASGDPEAVASVRVVRWNAWAHGETSVMVGIVKKVVAALRGEDVTARRRGPLDARLRARRRTATTNRAERMRARAVRLDHRIEAAEDASVLGTVLHQARVLLLLPWALFRSGWRRALPLAVVLVVAVLLVAGPALLPVVEPEVATLYAESGTWVRGLLASSGVVAALTALVAGYRSRVAELDPLRTGMVGTLAQLVQVTFDQESAKAEARLAELDAEDAIDGLSTLLHDEDHQGRLERAHGFVGNLRDDLGTFADQLAQAEEYLRRPGDTDADGRVERIVLHVDDLDRCPPDRVVDVLQALTLLLSTSLFVIVVAADPRTLRHALERDVAAATHLEGSAAGALDHLDALFRVPYALPRLVPPVSGRYLLRTAADQGLLPHDLALGPGDDDAPAGRPPSATLNAQEADLLALVCEAVTTPRAAKKLLTLYQLVRYATGPDGDPRPAALLLALLVGAPEQTAQLLGELDDRADAAHLAAVIEALGGQHAAASHERCATCAAWRRMHGVAERAVAAGVPAEVGSYRAWAREVARFSFHTTERH</sequence>
<evidence type="ECO:0000259" key="3">
    <source>
        <dbReference type="Pfam" id="PF07693"/>
    </source>
</evidence>
<keyword evidence="2" id="KW-0812">Transmembrane</keyword>
<dbReference type="PANTHER" id="PTHR22674:SF6">
    <property type="entry name" value="NTPASE KAP FAMILY P-LOOP DOMAIN-CONTAINING PROTEIN 1"/>
    <property type="match status" value="1"/>
</dbReference>
<accession>A0AA41QE66</accession>
<name>A0AA41QE66_9MICO</name>
<feature type="region of interest" description="Disordered" evidence="1">
    <location>
        <begin position="438"/>
        <end position="457"/>
    </location>
</feature>
<evidence type="ECO:0000256" key="2">
    <source>
        <dbReference type="SAM" id="Phobius"/>
    </source>
</evidence>
<dbReference type="InterPro" id="IPR011646">
    <property type="entry name" value="KAP_P-loop"/>
</dbReference>
<reference evidence="4" key="1">
    <citation type="submission" date="2022-01" db="EMBL/GenBank/DDBJ databases">
        <title>Antribacter sp. nov., isolated from Guizhou of China.</title>
        <authorList>
            <person name="Chengliang C."/>
            <person name="Ya Z."/>
        </authorList>
    </citation>
    <scope>NUCLEOTIDE SEQUENCE</scope>
    <source>
        <strain evidence="4">KLBMP 9083</strain>
    </source>
</reference>
<comment type="caution">
    <text evidence="4">The sequence shown here is derived from an EMBL/GenBank/DDBJ whole genome shotgun (WGS) entry which is preliminary data.</text>
</comment>
<feature type="transmembrane region" description="Helical" evidence="2">
    <location>
        <begin position="174"/>
        <end position="194"/>
    </location>
</feature>
<dbReference type="PANTHER" id="PTHR22674">
    <property type="entry name" value="NTPASE, KAP FAMILY P-LOOP DOMAIN-CONTAINING 1"/>
    <property type="match status" value="1"/>
</dbReference>
<keyword evidence="5" id="KW-1185">Reference proteome</keyword>
<proteinExistence type="predicted"/>
<dbReference type="InterPro" id="IPR052754">
    <property type="entry name" value="NTPase_KAP_P-loop"/>
</dbReference>
<protein>
    <submittedName>
        <fullName evidence="4">KAP family NTPase</fullName>
    </submittedName>
</protein>